<evidence type="ECO:0000256" key="9">
    <source>
        <dbReference type="PIRNR" id="PIRNR004682"/>
    </source>
</evidence>
<comment type="caution">
    <text evidence="14">The sequence shown here is derived from an EMBL/GenBank/DDBJ whole genome shotgun (WGS) entry which is preliminary data.</text>
</comment>
<proteinExistence type="inferred from homology"/>
<evidence type="ECO:0000256" key="4">
    <source>
        <dbReference type="ARBA" id="ARBA00022801"/>
    </source>
</evidence>
<dbReference type="CDD" id="cd07503">
    <property type="entry name" value="HAD_HisB-N"/>
    <property type="match status" value="1"/>
</dbReference>
<name>A0A0M0EG65_KOMEU</name>
<reference evidence="14" key="1">
    <citation type="submission" date="2015-08" db="EMBL/GenBank/DDBJ databases">
        <title>Draft genome sequence of Komagataeibacter europaeus CECT 8546 a cellulose producer strain from vinegar produced by the traditional method.</title>
        <authorList>
            <person name="Poehlein A."/>
            <person name="Valera M.J."/>
            <person name="Haack F.S."/>
            <person name="Mas A."/>
            <person name="Daniel R."/>
            <person name="Streit W.R."/>
            <person name="Mateo E."/>
        </authorList>
    </citation>
    <scope>NUCLEOTIDE SEQUENCE [LARGE SCALE GENOMIC DNA]</scope>
    <source>
        <strain evidence="14">CECT 8546</strain>
    </source>
</reference>
<dbReference type="NCBIfam" id="TIGR01656">
    <property type="entry name" value="Histidinol-ppas"/>
    <property type="match status" value="1"/>
</dbReference>
<dbReference type="GO" id="GO:0005975">
    <property type="term" value="P:carbohydrate metabolic process"/>
    <property type="evidence" value="ECO:0007669"/>
    <property type="project" value="InterPro"/>
</dbReference>
<evidence type="ECO:0000256" key="7">
    <source>
        <dbReference type="ARBA" id="ARBA00031828"/>
    </source>
</evidence>
<dbReference type="EMBL" id="LHUQ01000013">
    <property type="protein sequence ID" value="KON64240.1"/>
    <property type="molecule type" value="Genomic_DNA"/>
</dbReference>
<keyword evidence="2 9" id="KW-0963">Cytoplasm</keyword>
<evidence type="ECO:0000313" key="15">
    <source>
        <dbReference type="Proteomes" id="UP000037566"/>
    </source>
</evidence>
<feature type="binding site" evidence="11">
    <location>
        <begin position="12"/>
        <end position="14"/>
    </location>
    <ligand>
        <name>substrate</name>
    </ligand>
</feature>
<feature type="site" description="Stabilizes the phosphoryl group" evidence="12">
    <location>
        <position position="112"/>
    </location>
</feature>
<evidence type="ECO:0000256" key="8">
    <source>
        <dbReference type="ARBA" id="ARBA00061616"/>
    </source>
</evidence>
<dbReference type="InterPro" id="IPR023214">
    <property type="entry name" value="HAD_sf"/>
</dbReference>
<dbReference type="InterPro" id="IPR006549">
    <property type="entry name" value="HAD-SF_hydro_IIIA"/>
</dbReference>
<evidence type="ECO:0000256" key="12">
    <source>
        <dbReference type="PIRSR" id="PIRSR004682-3"/>
    </source>
</evidence>
<comment type="cofactor">
    <cofactor evidence="13">
        <name>Zn(2+)</name>
        <dbReference type="ChEBI" id="CHEBI:29105"/>
    </cofactor>
</comment>
<dbReference type="PANTHER" id="PTHR42891:SF1">
    <property type="entry name" value="D-GLYCERO-BETA-D-MANNO-HEPTOSE-1,7-BISPHOSPHATE 7-PHOSPHATASE"/>
    <property type="match status" value="1"/>
</dbReference>
<comment type="subcellular location">
    <subcellularLocation>
        <location evidence="1 9">Cytoplasm</location>
    </subcellularLocation>
</comment>
<feature type="binding site" evidence="13">
    <location>
        <position position="138"/>
    </location>
    <ligand>
        <name>Mg(2+)</name>
        <dbReference type="ChEBI" id="CHEBI:18420"/>
    </ligand>
</feature>
<feature type="site" description="Stabilizes the phosphoryl group" evidence="12">
    <location>
        <position position="111"/>
    </location>
</feature>
<feature type="binding site" evidence="11">
    <location>
        <position position="138"/>
    </location>
    <ligand>
        <name>substrate</name>
    </ligand>
</feature>
<feature type="binding site" evidence="11">
    <location>
        <begin position="54"/>
        <end position="57"/>
    </location>
    <ligand>
        <name>substrate</name>
    </ligand>
</feature>
<dbReference type="PIRSF" id="PIRSF004682">
    <property type="entry name" value="GmhB"/>
    <property type="match status" value="1"/>
</dbReference>
<dbReference type="NCBIfam" id="TIGR00213">
    <property type="entry name" value="GmhB_yaeD"/>
    <property type="match status" value="1"/>
</dbReference>
<dbReference type="InterPro" id="IPR036412">
    <property type="entry name" value="HAD-like_sf"/>
</dbReference>
<feature type="active site" description="Proton donor" evidence="10">
    <location>
        <position position="14"/>
    </location>
</feature>
<dbReference type="GO" id="GO:0005737">
    <property type="term" value="C:cytoplasm"/>
    <property type="evidence" value="ECO:0007669"/>
    <property type="project" value="UniProtKB-SubCell"/>
</dbReference>
<evidence type="ECO:0000256" key="1">
    <source>
        <dbReference type="ARBA" id="ARBA00004496"/>
    </source>
</evidence>
<dbReference type="Gene3D" id="3.40.50.1000">
    <property type="entry name" value="HAD superfamily/HAD-like"/>
    <property type="match status" value="1"/>
</dbReference>
<sequence length="177" mass="20018">MRSEHDPGAFLDRDGVINVDIGYPHRPEDFRFIEGAPEAIRQLNRHGYKVIVVTNQSGVARGLFDEAAVEHFHNHMCAELARHDAFIDAIYMCPYHPDGQVERYRADHPDRKPGPGMILRAQKDYHIDLSRSFMIGDKESDMKAAQAAGVPGYLFKGGNLVNLIELILKQIGRPLER</sequence>
<evidence type="ECO:0000256" key="3">
    <source>
        <dbReference type="ARBA" id="ARBA00022723"/>
    </source>
</evidence>
<feature type="binding site" evidence="13">
    <location>
        <position position="137"/>
    </location>
    <ligand>
        <name>Mg(2+)</name>
        <dbReference type="ChEBI" id="CHEBI:18420"/>
    </ligand>
</feature>
<dbReference type="Pfam" id="PF13242">
    <property type="entry name" value="Hydrolase_like"/>
    <property type="match status" value="1"/>
</dbReference>
<dbReference type="STRING" id="33995.KOEU_23100"/>
<comment type="cofactor">
    <cofactor evidence="13">
        <name>Mg(2+)</name>
        <dbReference type="ChEBI" id="CHEBI:18420"/>
    </cofactor>
</comment>
<evidence type="ECO:0000313" key="14">
    <source>
        <dbReference type="EMBL" id="KON64240.1"/>
    </source>
</evidence>
<dbReference type="InterPro" id="IPR004446">
    <property type="entry name" value="Heptose_bisP_phosphatase"/>
</dbReference>
<feature type="site" description="Stabilizes the phosphoryl group" evidence="12">
    <location>
        <position position="54"/>
    </location>
</feature>
<keyword evidence="15" id="KW-1185">Reference proteome</keyword>
<dbReference type="EC" id="3.1.3.-" evidence="9"/>
<dbReference type="AlphaFoldDB" id="A0A0M0EG65"/>
<feature type="binding site" evidence="13">
    <location>
        <position position="12"/>
    </location>
    <ligand>
        <name>Mg(2+)</name>
        <dbReference type="ChEBI" id="CHEBI:18420"/>
    </ligand>
</feature>
<dbReference type="PATRIC" id="fig|33995.3.peg.2576"/>
<keyword evidence="3 13" id="KW-0479">Metal-binding</keyword>
<dbReference type="RefSeq" id="WP_053323487.1">
    <property type="nucleotide sequence ID" value="NZ_LHUQ01000013.1"/>
</dbReference>
<evidence type="ECO:0000256" key="6">
    <source>
        <dbReference type="ARBA" id="ARBA00023277"/>
    </source>
</evidence>
<gene>
    <name evidence="14" type="primary">gmhB</name>
    <name evidence="14" type="ORF">KOEU_23100</name>
</gene>
<dbReference type="InterPro" id="IPR006357">
    <property type="entry name" value="HAD-SF_hydro_IIA"/>
</dbReference>
<evidence type="ECO:0000256" key="11">
    <source>
        <dbReference type="PIRSR" id="PIRSR004682-2"/>
    </source>
</evidence>
<evidence type="ECO:0000256" key="5">
    <source>
        <dbReference type="ARBA" id="ARBA00022833"/>
    </source>
</evidence>
<feature type="binding site" evidence="11">
    <location>
        <begin position="111"/>
        <end position="112"/>
    </location>
    <ligand>
        <name>substrate</name>
    </ligand>
</feature>
<dbReference type="GO" id="GO:0046872">
    <property type="term" value="F:metal ion binding"/>
    <property type="evidence" value="ECO:0007669"/>
    <property type="project" value="UniProtKB-KW"/>
</dbReference>
<comment type="similarity">
    <text evidence="8 9">Belongs to the gmhB family.</text>
</comment>
<feature type="binding site" evidence="13">
    <location>
        <position position="14"/>
    </location>
    <ligand>
        <name>Mg(2+)</name>
        <dbReference type="ChEBI" id="CHEBI:18420"/>
    </ligand>
</feature>
<organism evidence="14 15">
    <name type="scientific">Komagataeibacter europaeus</name>
    <name type="common">Gluconacetobacter europaeus</name>
    <dbReference type="NCBI Taxonomy" id="33995"/>
    <lineage>
        <taxon>Bacteria</taxon>
        <taxon>Pseudomonadati</taxon>
        <taxon>Pseudomonadota</taxon>
        <taxon>Alphaproteobacteria</taxon>
        <taxon>Acetobacterales</taxon>
        <taxon>Acetobacteraceae</taxon>
        <taxon>Komagataeibacter</taxon>
    </lineage>
</organism>
<feature type="active site" description="Nucleophile" evidence="10">
    <location>
        <position position="12"/>
    </location>
</feature>
<protein>
    <recommendedName>
        <fullName evidence="7 9">D,D-heptose 1,7-bisphosphate phosphatase</fullName>
        <ecNumber evidence="9">3.1.3.-</ecNumber>
    </recommendedName>
</protein>
<dbReference type="OrthoDB" id="9814110at2"/>
<dbReference type="SUPFAM" id="SSF56784">
    <property type="entry name" value="HAD-like"/>
    <property type="match status" value="1"/>
</dbReference>
<dbReference type="FunFam" id="3.40.50.1000:FF:000037">
    <property type="entry name" value="D,D-heptose 1,7-bisphosphate phosphatase"/>
    <property type="match status" value="1"/>
</dbReference>
<keyword evidence="6 9" id="KW-0119">Carbohydrate metabolism</keyword>
<feature type="binding site" evidence="13">
    <location>
        <position position="93"/>
    </location>
    <ligand>
        <name>Zn(2+)</name>
        <dbReference type="ChEBI" id="CHEBI:29105"/>
    </ligand>
</feature>
<dbReference type="GO" id="GO:0016791">
    <property type="term" value="F:phosphatase activity"/>
    <property type="evidence" value="ECO:0007669"/>
    <property type="project" value="InterPro"/>
</dbReference>
<accession>A0A0M0EG65</accession>
<evidence type="ECO:0000256" key="10">
    <source>
        <dbReference type="PIRSR" id="PIRSR004682-1"/>
    </source>
</evidence>
<evidence type="ECO:0000256" key="13">
    <source>
        <dbReference type="PIRSR" id="PIRSR004682-4"/>
    </source>
</evidence>
<dbReference type="PANTHER" id="PTHR42891">
    <property type="entry name" value="D-GLYCERO-BETA-D-MANNO-HEPTOSE-1,7-BISPHOSPHATE 7-PHOSPHATASE"/>
    <property type="match status" value="1"/>
</dbReference>
<dbReference type="InterPro" id="IPR006543">
    <property type="entry name" value="Histidinol-phos"/>
</dbReference>
<keyword evidence="5 13" id="KW-0862">Zinc</keyword>
<dbReference type="Pfam" id="PF13344">
    <property type="entry name" value="Hydrolase_6"/>
    <property type="match status" value="1"/>
</dbReference>
<keyword evidence="4 9" id="KW-0378">Hydrolase</keyword>
<feature type="binding site" evidence="11">
    <location>
        <begin position="20"/>
        <end position="23"/>
    </location>
    <ligand>
        <name>substrate</name>
    </ligand>
</feature>
<keyword evidence="13" id="KW-0460">Magnesium</keyword>
<evidence type="ECO:0000256" key="2">
    <source>
        <dbReference type="ARBA" id="ARBA00022490"/>
    </source>
</evidence>
<dbReference type="Proteomes" id="UP000037566">
    <property type="component" value="Unassembled WGS sequence"/>
</dbReference>
<dbReference type="NCBIfam" id="TIGR01662">
    <property type="entry name" value="HAD-SF-IIIA"/>
    <property type="match status" value="1"/>
</dbReference>